<dbReference type="InterPro" id="IPR036397">
    <property type="entry name" value="RNaseH_sf"/>
</dbReference>
<evidence type="ECO:0008006" key="3">
    <source>
        <dbReference type="Google" id="ProtNLM"/>
    </source>
</evidence>
<proteinExistence type="predicted"/>
<reference evidence="1" key="2">
    <citation type="submission" date="2022-06" db="UniProtKB">
        <authorList>
            <consortium name="EnsemblMetazoa"/>
        </authorList>
    </citation>
    <scope>IDENTIFICATION</scope>
    <source>
        <strain evidence="1">DF5081</strain>
    </source>
</reference>
<dbReference type="AlphaFoldDB" id="A0A8R1IST5"/>
<sequence>MTESGILPGSIDEQVIDYHKTMTAESYGQYMDVVLPLILAACPTGRRPVLVIDNASIHNTLVQKVTLI</sequence>
<evidence type="ECO:0000313" key="2">
    <source>
        <dbReference type="Proteomes" id="UP000005237"/>
    </source>
</evidence>
<evidence type="ECO:0000313" key="1">
    <source>
        <dbReference type="EnsemblMetazoa" id="CJA36268.1"/>
    </source>
</evidence>
<protein>
    <recommendedName>
        <fullName evidence="3">Tc1-like transposase DDE domain-containing protein</fullName>
    </recommendedName>
</protein>
<dbReference type="Proteomes" id="UP000005237">
    <property type="component" value="Unassembled WGS sequence"/>
</dbReference>
<dbReference type="EnsemblMetazoa" id="CJA36268.1">
    <property type="protein sequence ID" value="CJA36268.1"/>
    <property type="gene ID" value="WBGene00212115"/>
</dbReference>
<name>A0A8R1IST5_CAEJA</name>
<dbReference type="GO" id="GO:0003676">
    <property type="term" value="F:nucleic acid binding"/>
    <property type="evidence" value="ECO:0007669"/>
    <property type="project" value="InterPro"/>
</dbReference>
<accession>A0A8R1IST5</accession>
<reference evidence="2" key="1">
    <citation type="submission" date="2010-08" db="EMBL/GenBank/DDBJ databases">
        <authorList>
            <consortium name="Caenorhabditis japonica Sequencing Consortium"/>
            <person name="Wilson R.K."/>
        </authorList>
    </citation>
    <scope>NUCLEOTIDE SEQUENCE [LARGE SCALE GENOMIC DNA]</scope>
    <source>
        <strain evidence="2">DF5081</strain>
    </source>
</reference>
<organism evidence="1 2">
    <name type="scientific">Caenorhabditis japonica</name>
    <dbReference type="NCBI Taxonomy" id="281687"/>
    <lineage>
        <taxon>Eukaryota</taxon>
        <taxon>Metazoa</taxon>
        <taxon>Ecdysozoa</taxon>
        <taxon>Nematoda</taxon>
        <taxon>Chromadorea</taxon>
        <taxon>Rhabditida</taxon>
        <taxon>Rhabditina</taxon>
        <taxon>Rhabditomorpha</taxon>
        <taxon>Rhabditoidea</taxon>
        <taxon>Rhabditidae</taxon>
        <taxon>Peloderinae</taxon>
        <taxon>Caenorhabditis</taxon>
    </lineage>
</organism>
<keyword evidence="2" id="KW-1185">Reference proteome</keyword>
<dbReference type="Gene3D" id="3.30.420.10">
    <property type="entry name" value="Ribonuclease H-like superfamily/Ribonuclease H"/>
    <property type="match status" value="1"/>
</dbReference>